<name>A0A1G1VLW8_9BACT</name>
<accession>A0A1G1VLW8</accession>
<sequence length="131" mass="14781">MPGPEVRTIDPDRNISGSLPEPVTSSFLLSDPFHIEMLVRVSKHLSQRDVTFDQAVSLMSKISSNFYGEVVRSARVFSQLSASVQSYINENPGLVTYVHDCHMYKFIDYKGNVRGKTVLKPFVPQEHDFSS</sequence>
<dbReference type="Proteomes" id="UP000179069">
    <property type="component" value="Unassembled WGS sequence"/>
</dbReference>
<proteinExistence type="predicted"/>
<dbReference type="EMBL" id="MHCI01000017">
    <property type="protein sequence ID" value="OGY16382.1"/>
    <property type="molecule type" value="Genomic_DNA"/>
</dbReference>
<evidence type="ECO:0000313" key="1">
    <source>
        <dbReference type="EMBL" id="OGY16382.1"/>
    </source>
</evidence>
<reference evidence="1 2" key="1">
    <citation type="journal article" date="2016" name="Nat. Commun.">
        <title>Thousands of microbial genomes shed light on interconnected biogeochemical processes in an aquifer system.</title>
        <authorList>
            <person name="Anantharaman K."/>
            <person name="Brown C.T."/>
            <person name="Hug L.A."/>
            <person name="Sharon I."/>
            <person name="Castelle C.J."/>
            <person name="Probst A.J."/>
            <person name="Thomas B.C."/>
            <person name="Singh A."/>
            <person name="Wilkins M.J."/>
            <person name="Karaoz U."/>
            <person name="Brodie E.L."/>
            <person name="Williams K.H."/>
            <person name="Hubbard S.S."/>
            <person name="Banfield J.F."/>
        </authorList>
    </citation>
    <scope>NUCLEOTIDE SEQUENCE [LARGE SCALE GENOMIC DNA]</scope>
</reference>
<dbReference type="AlphaFoldDB" id="A0A1G1VLW8"/>
<protein>
    <submittedName>
        <fullName evidence="1">Uncharacterized protein</fullName>
    </submittedName>
</protein>
<evidence type="ECO:0000313" key="2">
    <source>
        <dbReference type="Proteomes" id="UP000179069"/>
    </source>
</evidence>
<organism evidence="1 2">
    <name type="scientific">Candidatus Chisholmbacteria bacterium RIFCSPHIGHO2_01_FULL_49_18</name>
    <dbReference type="NCBI Taxonomy" id="1797590"/>
    <lineage>
        <taxon>Bacteria</taxon>
        <taxon>Candidatus Chisholmiibacteriota</taxon>
    </lineage>
</organism>
<comment type="caution">
    <text evidence="1">The sequence shown here is derived from an EMBL/GenBank/DDBJ whole genome shotgun (WGS) entry which is preliminary data.</text>
</comment>
<gene>
    <name evidence="1" type="ORF">A2785_00340</name>
</gene>